<sequence length="113" mass="13096">MDLSLLRSSTKTFSINVSLKDAIRSPQIICTRTPYDNRQYRCKNASRRHGIIALHVDLSMFIEGQQQREHCKAVKREFLEALSNCHKVRGDQRSIADIASFHQSDLLQWHVDD</sequence>
<proteinExistence type="predicted"/>
<keyword evidence="1" id="KW-1185">Reference proteome</keyword>
<dbReference type="Proteomes" id="UP000887575">
    <property type="component" value="Unassembled WGS sequence"/>
</dbReference>
<organism evidence="1 2">
    <name type="scientific">Mesorhabditis belari</name>
    <dbReference type="NCBI Taxonomy" id="2138241"/>
    <lineage>
        <taxon>Eukaryota</taxon>
        <taxon>Metazoa</taxon>
        <taxon>Ecdysozoa</taxon>
        <taxon>Nematoda</taxon>
        <taxon>Chromadorea</taxon>
        <taxon>Rhabditida</taxon>
        <taxon>Rhabditina</taxon>
        <taxon>Rhabditomorpha</taxon>
        <taxon>Rhabditoidea</taxon>
        <taxon>Rhabditidae</taxon>
        <taxon>Mesorhabditinae</taxon>
        <taxon>Mesorhabditis</taxon>
    </lineage>
</organism>
<reference evidence="2" key="1">
    <citation type="submission" date="2024-02" db="UniProtKB">
        <authorList>
            <consortium name="WormBaseParasite"/>
        </authorList>
    </citation>
    <scope>IDENTIFICATION</scope>
</reference>
<dbReference type="AlphaFoldDB" id="A0AAF3FJ85"/>
<accession>A0AAF3FJ85</accession>
<name>A0AAF3FJ85_9BILA</name>
<evidence type="ECO:0000313" key="2">
    <source>
        <dbReference type="WBParaSite" id="MBELARI_LOCUS5814"/>
    </source>
</evidence>
<dbReference type="WBParaSite" id="MBELARI_LOCUS5814">
    <property type="protein sequence ID" value="MBELARI_LOCUS5814"/>
    <property type="gene ID" value="MBELARI_LOCUS5814"/>
</dbReference>
<evidence type="ECO:0000313" key="1">
    <source>
        <dbReference type="Proteomes" id="UP000887575"/>
    </source>
</evidence>
<protein>
    <submittedName>
        <fullName evidence="2">Uncharacterized protein</fullName>
    </submittedName>
</protein>